<dbReference type="PANTHER" id="PTHR33992:SF1">
    <property type="entry name" value="RIBONUCLEASE P PROTEIN COMPONENT"/>
    <property type="match status" value="1"/>
</dbReference>
<dbReference type="GO" id="GO:0042781">
    <property type="term" value="F:3'-tRNA processing endoribonuclease activity"/>
    <property type="evidence" value="ECO:0007669"/>
    <property type="project" value="TreeGrafter"/>
</dbReference>
<dbReference type="EMBL" id="ACLF03000002">
    <property type="protein sequence ID" value="EFQ84561.1"/>
    <property type="molecule type" value="Genomic_DNA"/>
</dbReference>
<keyword evidence="5 7" id="KW-0378">Hydrolase</keyword>
<accession>E2S8Q6</accession>
<dbReference type="NCBIfam" id="TIGR00188">
    <property type="entry name" value="rnpA"/>
    <property type="match status" value="1"/>
</dbReference>
<dbReference type="GO" id="GO:0004526">
    <property type="term" value="F:ribonuclease P activity"/>
    <property type="evidence" value="ECO:0007669"/>
    <property type="project" value="UniProtKB-UniRule"/>
</dbReference>
<dbReference type="PANTHER" id="PTHR33992">
    <property type="entry name" value="RIBONUCLEASE P PROTEIN COMPONENT"/>
    <property type="match status" value="1"/>
</dbReference>
<sequence length="121" mass="13213">MLHRGHRMRDGEEFRRTMRRGTKAVTPTVVAHVAPGTDGVRSVGFVVSKAVGPAVVRNRVKRRLRHLMAQRIERLPAGTRVVVRALPPAATADSLADDLDASLDRGLRRSADRTATSVGRS</sequence>
<name>E2S8Q6_9ACTN</name>
<dbReference type="AlphaFoldDB" id="E2S8Q6"/>
<dbReference type="eggNOG" id="COG0594">
    <property type="taxonomic scope" value="Bacteria"/>
</dbReference>
<comment type="catalytic activity">
    <reaction evidence="7">
        <text>Endonucleolytic cleavage of RNA, removing 5'-extranucleotides from tRNA precursor.</text>
        <dbReference type="EC" id="3.1.26.5"/>
    </reaction>
</comment>
<dbReference type="SUPFAM" id="SSF54211">
    <property type="entry name" value="Ribosomal protein S5 domain 2-like"/>
    <property type="match status" value="1"/>
</dbReference>
<evidence type="ECO:0000256" key="7">
    <source>
        <dbReference type="HAMAP-Rule" id="MF_00227"/>
    </source>
</evidence>
<dbReference type="InterPro" id="IPR020539">
    <property type="entry name" value="RNase_P_CS"/>
</dbReference>
<keyword evidence="3 7" id="KW-0540">Nuclease</keyword>
<evidence type="ECO:0000256" key="3">
    <source>
        <dbReference type="ARBA" id="ARBA00022722"/>
    </source>
</evidence>
<reference evidence="9" key="1">
    <citation type="submission" date="2010-08" db="EMBL/GenBank/DDBJ databases">
        <authorList>
            <person name="Muzny D."/>
            <person name="Qin X."/>
            <person name="Buhay C."/>
            <person name="Dugan-Rocha S."/>
            <person name="Ding Y."/>
            <person name="Chen G."/>
            <person name="Hawes A."/>
            <person name="Holder M."/>
            <person name="Jhangiani S."/>
            <person name="Johnson A."/>
            <person name="Khan Z."/>
            <person name="Li Z."/>
            <person name="Liu W."/>
            <person name="Liu X."/>
            <person name="Perez L."/>
            <person name="Shen H."/>
            <person name="Wang Q."/>
            <person name="Watt J."/>
            <person name="Xi L."/>
            <person name="Xin Y."/>
            <person name="Zhou J."/>
            <person name="Deng J."/>
            <person name="Jiang H."/>
            <person name="Liu Y."/>
            <person name="Qu J."/>
            <person name="Song X.-Z."/>
            <person name="Zhang L."/>
            <person name="Villasana D."/>
            <person name="Johnson A."/>
            <person name="Liu J."/>
            <person name="Liyanage D."/>
            <person name="Lorensuhewa L."/>
            <person name="Robinson T."/>
            <person name="Song A."/>
            <person name="Song B.-B."/>
            <person name="Dinh H."/>
            <person name="Thornton R."/>
            <person name="Coyle M."/>
            <person name="Francisco L."/>
            <person name="Jackson L."/>
            <person name="Javaid M."/>
            <person name="Korchina V."/>
            <person name="Kovar C."/>
            <person name="Mata R."/>
            <person name="Mathew T."/>
            <person name="Ngo R."/>
            <person name="Nguyen L."/>
            <person name="Nguyen N."/>
            <person name="Okwuonu G."/>
            <person name="Ongeri F."/>
            <person name="Pham C."/>
            <person name="Simmons D."/>
            <person name="Wilczek-Boney K."/>
            <person name="Hale W."/>
            <person name="Jakkamsetti A."/>
            <person name="Pham P."/>
            <person name="Ruth R."/>
            <person name="San Lucas F."/>
            <person name="Warren J."/>
            <person name="Zhang J."/>
            <person name="Zhao Z."/>
            <person name="Zhou C."/>
            <person name="Zhu D."/>
            <person name="Lee S."/>
            <person name="Bess C."/>
            <person name="Blankenburg K."/>
            <person name="Forbes L."/>
            <person name="Fu Q."/>
            <person name="Gubbala S."/>
            <person name="Hirani K."/>
            <person name="Jayaseelan J.C."/>
            <person name="Lara F."/>
            <person name="Munidasa M."/>
            <person name="Palculict T."/>
            <person name="Patil S."/>
            <person name="Pu L.-L."/>
            <person name="Saada N."/>
            <person name="Tang L."/>
            <person name="Weissenberger G."/>
            <person name="Zhu Y."/>
            <person name="Hemphill L."/>
            <person name="Shang Y."/>
            <person name="Youmans B."/>
            <person name="Ayvaz T."/>
            <person name="Ross M."/>
            <person name="Santibanez J."/>
            <person name="Aqrawi P."/>
            <person name="Gross S."/>
            <person name="Joshi V."/>
            <person name="Fowler G."/>
            <person name="Nazareth L."/>
            <person name="Reid J."/>
            <person name="Worley K."/>
            <person name="Petrosino J."/>
            <person name="Highlander S."/>
            <person name="Gibbs R."/>
        </authorList>
    </citation>
    <scope>NUCLEOTIDE SEQUENCE [LARGE SCALE GENOMIC DNA]</scope>
    <source>
        <strain evidence="9">DSM 15272</strain>
    </source>
</reference>
<keyword evidence="6 7" id="KW-0694">RNA-binding</keyword>
<dbReference type="Gene3D" id="3.30.230.10">
    <property type="match status" value="1"/>
</dbReference>
<dbReference type="Proteomes" id="UP000003111">
    <property type="component" value="Unassembled WGS sequence"/>
</dbReference>
<comment type="subunit">
    <text evidence="7">Consists of a catalytic RNA component (M1 or rnpB) and a protein subunit.</text>
</comment>
<evidence type="ECO:0000256" key="5">
    <source>
        <dbReference type="ARBA" id="ARBA00022801"/>
    </source>
</evidence>
<dbReference type="InterPro" id="IPR000100">
    <property type="entry name" value="RNase_P"/>
</dbReference>
<protein>
    <recommendedName>
        <fullName evidence="7 8">Ribonuclease P protein component</fullName>
        <shortName evidence="7">RNase P protein</shortName>
        <shortName evidence="7">RNaseP protein</shortName>
        <ecNumber evidence="7 8">3.1.26.5</ecNumber>
    </recommendedName>
    <alternativeName>
        <fullName evidence="7">Protein C5</fullName>
    </alternativeName>
</protein>
<evidence type="ECO:0000313" key="10">
    <source>
        <dbReference type="Proteomes" id="UP000003111"/>
    </source>
</evidence>
<organism evidence="9 10">
    <name type="scientific">Aeromicrobium marinum DSM 15272</name>
    <dbReference type="NCBI Taxonomy" id="585531"/>
    <lineage>
        <taxon>Bacteria</taxon>
        <taxon>Bacillati</taxon>
        <taxon>Actinomycetota</taxon>
        <taxon>Actinomycetes</taxon>
        <taxon>Propionibacteriales</taxon>
        <taxon>Nocardioidaceae</taxon>
        <taxon>Aeromicrobium</taxon>
    </lineage>
</organism>
<dbReference type="HOGENOM" id="CLU_117179_4_1_11"/>
<dbReference type="RefSeq" id="WP_007079293.1">
    <property type="nucleotide sequence ID" value="NZ_CM001024.1"/>
</dbReference>
<gene>
    <name evidence="7 9" type="primary">rnpA</name>
    <name evidence="9" type="ORF">HMPREF0063_10413</name>
</gene>
<dbReference type="STRING" id="585531.HMPREF0063_10413"/>
<evidence type="ECO:0000313" key="9">
    <source>
        <dbReference type="EMBL" id="EFQ84561.1"/>
    </source>
</evidence>
<evidence type="ECO:0000256" key="2">
    <source>
        <dbReference type="ARBA" id="ARBA00022694"/>
    </source>
</evidence>
<dbReference type="EC" id="3.1.26.5" evidence="7 8"/>
<keyword evidence="2 7" id="KW-0819">tRNA processing</keyword>
<proteinExistence type="inferred from homology"/>
<keyword evidence="4 7" id="KW-0255">Endonuclease</keyword>
<keyword evidence="10" id="KW-1185">Reference proteome</keyword>
<evidence type="ECO:0000256" key="8">
    <source>
        <dbReference type="NCBIfam" id="TIGR00188"/>
    </source>
</evidence>
<dbReference type="GO" id="GO:0030677">
    <property type="term" value="C:ribonuclease P complex"/>
    <property type="evidence" value="ECO:0007669"/>
    <property type="project" value="TreeGrafter"/>
</dbReference>
<comment type="similarity">
    <text evidence="7">Belongs to the RnpA family.</text>
</comment>
<dbReference type="GO" id="GO:0001682">
    <property type="term" value="P:tRNA 5'-leader removal"/>
    <property type="evidence" value="ECO:0007669"/>
    <property type="project" value="UniProtKB-UniRule"/>
</dbReference>
<evidence type="ECO:0000256" key="4">
    <source>
        <dbReference type="ARBA" id="ARBA00022759"/>
    </source>
</evidence>
<dbReference type="GO" id="GO:0000049">
    <property type="term" value="F:tRNA binding"/>
    <property type="evidence" value="ECO:0007669"/>
    <property type="project" value="UniProtKB-UniRule"/>
</dbReference>
<dbReference type="InterPro" id="IPR020568">
    <property type="entry name" value="Ribosomal_Su5_D2-typ_SF"/>
</dbReference>
<comment type="caution">
    <text evidence="9">The sequence shown here is derived from an EMBL/GenBank/DDBJ whole genome shotgun (WGS) entry which is preliminary data.</text>
</comment>
<evidence type="ECO:0000256" key="1">
    <source>
        <dbReference type="ARBA" id="ARBA00002663"/>
    </source>
</evidence>
<comment type="function">
    <text evidence="1 7">RNaseP catalyzes the removal of the 5'-leader sequence from pre-tRNA to produce the mature 5'-terminus. It can also cleave other RNA substrates such as 4.5S RNA. The protein component plays an auxiliary but essential role in vivo by binding to the 5'-leader sequence and broadening the substrate specificity of the ribozyme.</text>
</comment>
<dbReference type="HAMAP" id="MF_00227">
    <property type="entry name" value="RNase_P"/>
    <property type="match status" value="1"/>
</dbReference>
<dbReference type="InterPro" id="IPR014721">
    <property type="entry name" value="Ribsml_uS5_D2-typ_fold_subgr"/>
</dbReference>
<dbReference type="PROSITE" id="PS00648">
    <property type="entry name" value="RIBONUCLEASE_P"/>
    <property type="match status" value="1"/>
</dbReference>
<dbReference type="Pfam" id="PF00825">
    <property type="entry name" value="Ribonuclease_P"/>
    <property type="match status" value="1"/>
</dbReference>
<evidence type="ECO:0000256" key="6">
    <source>
        <dbReference type="ARBA" id="ARBA00022884"/>
    </source>
</evidence>